<name>A0A8T1W2U0_9STRA</name>
<feature type="region of interest" description="Disordered" evidence="1">
    <location>
        <begin position="1"/>
        <end position="34"/>
    </location>
</feature>
<evidence type="ECO:0000256" key="1">
    <source>
        <dbReference type="SAM" id="MobiDB-lite"/>
    </source>
</evidence>
<feature type="domain" description="C2" evidence="2">
    <location>
        <begin position="1512"/>
        <end position="1677"/>
    </location>
</feature>
<evidence type="ECO:0000313" key="3">
    <source>
        <dbReference type="EMBL" id="KAG7386433.1"/>
    </source>
</evidence>
<dbReference type="SMART" id="SM00239">
    <property type="entry name" value="C2"/>
    <property type="match status" value="2"/>
</dbReference>
<dbReference type="GO" id="GO:0005783">
    <property type="term" value="C:endoplasmic reticulum"/>
    <property type="evidence" value="ECO:0007669"/>
    <property type="project" value="TreeGrafter"/>
</dbReference>
<accession>A0A8T1W2U0</accession>
<evidence type="ECO:0000259" key="2">
    <source>
        <dbReference type="PROSITE" id="PS50004"/>
    </source>
</evidence>
<dbReference type="Pfam" id="PF00168">
    <property type="entry name" value="C2"/>
    <property type="match status" value="2"/>
</dbReference>
<sequence length="1976" mass="225730">MRSTKRAWPSSELPPLSVDDVPGRKPQRRTQLPTAADVTTIGPRSLPKVYPRLQTLTQLTETYVRGLHTGNFVTRSELRWHKFDGVDSPHSARDRAINSVKQSAALWKWRQNPSKGLDFFELKRYDQAALYLENCFRQGIFAEEALPTSLPSQTSQSLVRSTPQRKLVSGSRMSFSFSTAPTKLGTDWVLQQNHLGDADALSSGVARLAGRLQFWQAYAISHFRVFEATGNVLNLNQARVGWESYLQMDTVVRSWTPFEEITASLTELRFRSKLELARCLFWIGKRSEKEKALSLSLSLLQELETRPSDLLGLKCFSLSDAVNLKAQILLLSSMLYFEQSLFTKSCAQLQKLLNLPCQAACTDLEVRFTLALVLLKRYEESFADSSGTFKADDFETNALLKTATQLLKQCYRVIELWPSVGFYHGWLEKNEAKRLLASEQVGSFLLHHPVDATGTGYKAHKPDNPLPAEKIVLQVKLSDRPHRVASLRIEFTDNGMYKTRKMPDHLGHFSLHGLVANLPPEAGVQMELGIRKSVYTCSLQKKLEQSQPELLREKAALRSRLLNWNEWERKLNETGEIRFSDTVTPCNRRNETWSAVCFDIAKALECSEAWVFAEVAAREALLHSKDRSQRANVNFLAARVAINMQKRNESALLMQQARLEMIRERSSHNAHSFIHNLTAVQRALSLNVSISKQEPFLSRLERLQKLERLCLKAWRYDSLALRFRGDPFREALLLQRIADENAECGDTFFIRSLLKAHVRAYVGNKSWYEGLHLKCAYACVARLFKHFHMHQDSWTAHLVSLTDHIQEKTHAKKAVTKTRAFNIKLLLLSWHHIPFLLCFEMAEVLYRFKNHSASTLIDVYESLQGRLRGSQPQTPLYAGYEELILLRLSFLHASKVSQAEHSWHHLEAAVSAIDEILGHRKERTRLFTANAAKKRAKRIMWPCPIHLPFCFSEAEVLFIRGFFIQLQEEMMRIPVERRRSWRDYHALHQELMELVMKSASPGEVAGSGGRMLNSVRYRADNIRGLRIFVGATHDVAISNMLLSHPFVAIRLEGETTPTRSPPTWTNLSPSWEEDIEIPVTSGWSNITISVMNRTRRNSRWQDADMIGYVSIAMHDLLVAQDGVTEGKYYALTLRKPPSQRPSSGSEEHHIDVARIFLSFQVIVRPQAMLPPSAKRTAAWATRSGNWDVDDVRAHLHGDLQVFVSNRWIWSRFAGLFMQDNDLLIAKWFFEKSVRLTPELQRRTSKLGLRLNRTDSLAIVNDLVGLSRCYRASLGDVKWGVQAAPLLEQAETILTRKTSQHQREYCSVADHAALENQLAAVRELLAEARGTSTTVKPLEEALSRKTRATSEWIKIMNRRPSGGNSIRYFNQDTGEVFHSSWRTEPLEYEDQEVIMVQEQERLPYRIVVMTSDMKARVSFHRQKLLRLHTEDPFQWVAVVNDRTKEIQFYSPHSPAAYSDPSATQYPARPPTYVMLADEFLLYHVLLVQDAYRKYRCRRQRQRRLRGVLLSVCMATRELVATRRRILLRSLNCVRVVVKRAQHLRAGDLLSSDPFVVLALTDPTGEVVATGETNVRYNSLNPKWNEEFHFRYSFTEHEVHRASSLNEGTVLLREATLTLKVFDYDAVLTRKKNNELVEEDNTQEGEGGSLQQNSPDDFLGMVTIPIQTFSHGKLMTADLPLLDEKGANNSPRTRGLLTVSVQWTHREDEDDNNAAKLWAVGSGGGRALIAKKAKDRPELPEEAAREIAILHQLMEQLLQLLLSIATEVLEPMHRLQNRAKIAQTKGKTAEEAKMLEQRLEGLLRTQLLPKLTLVRDLVAGQIDGQLPAVLKKLFGPIEEYLSSFDQTSRRELRASMEKCLDKLNATMYSLKKIPAEDITPADAMSMALDQHRQVNVWNDQLREILEAFFTGDKAQWQFTLEEKVDELYSNLSGNGHLRGGASRRGEEKVVQRPATAAAVSKRKDRIERAKQEKAWYEL</sequence>
<comment type="caution">
    <text evidence="3">The sequence shown here is derived from an EMBL/GenBank/DDBJ whole genome shotgun (WGS) entry which is preliminary data.</text>
</comment>
<dbReference type="PANTHER" id="PTHR10774:SF190">
    <property type="entry name" value="C2 CALCIUM_LIPID-BINDING ENDONUCLEASE_EXONUCLEASE_PHOSPHATASE-RELATED"/>
    <property type="match status" value="1"/>
</dbReference>
<feature type="region of interest" description="Disordered" evidence="1">
    <location>
        <begin position="1933"/>
        <end position="1961"/>
    </location>
</feature>
<dbReference type="Proteomes" id="UP000694044">
    <property type="component" value="Unassembled WGS sequence"/>
</dbReference>
<proteinExistence type="predicted"/>
<dbReference type="InterPro" id="IPR045050">
    <property type="entry name" value="Synaptotagmin_plant"/>
</dbReference>
<dbReference type="InterPro" id="IPR000008">
    <property type="entry name" value="C2_dom"/>
</dbReference>
<organism evidence="3 4">
    <name type="scientific">Phytophthora pseudosyringae</name>
    <dbReference type="NCBI Taxonomy" id="221518"/>
    <lineage>
        <taxon>Eukaryota</taxon>
        <taxon>Sar</taxon>
        <taxon>Stramenopiles</taxon>
        <taxon>Oomycota</taxon>
        <taxon>Peronosporomycetes</taxon>
        <taxon>Peronosporales</taxon>
        <taxon>Peronosporaceae</taxon>
        <taxon>Phytophthora</taxon>
    </lineage>
</organism>
<dbReference type="CDD" id="cd00030">
    <property type="entry name" value="C2"/>
    <property type="match status" value="2"/>
</dbReference>
<feature type="domain" description="C2" evidence="2">
    <location>
        <begin position="1007"/>
        <end position="1128"/>
    </location>
</feature>
<keyword evidence="4" id="KW-1185">Reference proteome</keyword>
<dbReference type="PANTHER" id="PTHR10774">
    <property type="entry name" value="EXTENDED SYNAPTOTAGMIN-RELATED"/>
    <property type="match status" value="1"/>
</dbReference>
<evidence type="ECO:0000313" key="4">
    <source>
        <dbReference type="Proteomes" id="UP000694044"/>
    </source>
</evidence>
<dbReference type="PROSITE" id="PS50004">
    <property type="entry name" value="C2"/>
    <property type="match status" value="2"/>
</dbReference>
<protein>
    <recommendedName>
        <fullName evidence="2">C2 domain-containing protein</fullName>
    </recommendedName>
</protein>
<reference evidence="3" key="1">
    <citation type="submission" date="2021-02" db="EMBL/GenBank/DDBJ databases">
        <authorList>
            <person name="Palmer J.M."/>
        </authorList>
    </citation>
    <scope>NUCLEOTIDE SEQUENCE</scope>
    <source>
        <strain evidence="3">SCRP734</strain>
    </source>
</reference>
<dbReference type="EMBL" id="JAGDFM010000100">
    <property type="protein sequence ID" value="KAG7386433.1"/>
    <property type="molecule type" value="Genomic_DNA"/>
</dbReference>
<dbReference type="OrthoDB" id="73919at2759"/>
<gene>
    <name evidence="3" type="ORF">PHYPSEUDO_000262</name>
</gene>
<dbReference type="GO" id="GO:0008289">
    <property type="term" value="F:lipid binding"/>
    <property type="evidence" value="ECO:0007669"/>
    <property type="project" value="InterPro"/>
</dbReference>